<comment type="catalytic activity">
    <reaction evidence="17 19">
        <text>alpha-ribazole + adenosylcob(III)inamide-GDP = adenosylcob(III)alamin + GMP + H(+)</text>
        <dbReference type="Rhea" id="RHEA:16049"/>
        <dbReference type="ChEBI" id="CHEBI:10329"/>
        <dbReference type="ChEBI" id="CHEBI:15378"/>
        <dbReference type="ChEBI" id="CHEBI:18408"/>
        <dbReference type="ChEBI" id="CHEBI:58115"/>
        <dbReference type="ChEBI" id="CHEBI:60487"/>
        <dbReference type="EC" id="2.7.8.26"/>
    </reaction>
</comment>
<name>A0AA97GVF3_9ACTN</name>
<evidence type="ECO:0000256" key="19">
    <source>
        <dbReference type="HAMAP-Rule" id="MF_00719"/>
    </source>
</evidence>
<evidence type="ECO:0000256" key="15">
    <source>
        <dbReference type="ARBA" id="ARBA00032605"/>
    </source>
</evidence>
<evidence type="ECO:0000256" key="13">
    <source>
        <dbReference type="ARBA" id="ARBA00023136"/>
    </source>
</evidence>
<comment type="catalytic activity">
    <reaction evidence="18 19">
        <text>alpha-ribazole 5'-phosphate + adenosylcob(III)inamide-GDP = adenosylcob(III)alamin 5'-phosphate + GMP + H(+)</text>
        <dbReference type="Rhea" id="RHEA:23560"/>
        <dbReference type="ChEBI" id="CHEBI:15378"/>
        <dbReference type="ChEBI" id="CHEBI:57918"/>
        <dbReference type="ChEBI" id="CHEBI:58115"/>
        <dbReference type="ChEBI" id="CHEBI:60487"/>
        <dbReference type="ChEBI" id="CHEBI:60493"/>
        <dbReference type="EC" id="2.7.8.26"/>
    </reaction>
</comment>
<evidence type="ECO:0000256" key="4">
    <source>
        <dbReference type="ARBA" id="ARBA00010561"/>
    </source>
</evidence>
<evidence type="ECO:0000256" key="1">
    <source>
        <dbReference type="ARBA" id="ARBA00001946"/>
    </source>
</evidence>
<reference evidence="20" key="1">
    <citation type="submission" date="2023-06" db="EMBL/GenBank/DDBJ databases">
        <title>Gordonia sp. nov. and Pseudochrobactrum sp. nov., two species isolated from the burying beetle Nicrophorus vespilloides.</title>
        <authorList>
            <person name="Poehlein A."/>
            <person name="Guzman J."/>
            <person name="Daniel R."/>
            <person name="Vilcinskas A."/>
        </authorList>
    </citation>
    <scope>NUCLEOTIDE SEQUENCE</scope>
    <source>
        <strain evidence="20">MP11Mi</strain>
    </source>
</reference>
<comment type="similarity">
    <text evidence="4 19">Belongs to the CobS family.</text>
</comment>
<dbReference type="GO" id="GO:0005886">
    <property type="term" value="C:plasma membrane"/>
    <property type="evidence" value="ECO:0007669"/>
    <property type="project" value="UniProtKB-SubCell"/>
</dbReference>
<gene>
    <name evidence="19 20" type="primary">cobS</name>
    <name evidence="20" type="ORF">MP11Mi_27980</name>
</gene>
<dbReference type="EC" id="2.7.8.26" evidence="5 19"/>
<feature type="transmembrane region" description="Helical" evidence="19">
    <location>
        <begin position="66"/>
        <end position="84"/>
    </location>
</feature>
<dbReference type="HAMAP" id="MF_00719">
    <property type="entry name" value="CobS"/>
    <property type="match status" value="1"/>
</dbReference>
<evidence type="ECO:0000256" key="5">
    <source>
        <dbReference type="ARBA" id="ARBA00013200"/>
    </source>
</evidence>
<evidence type="ECO:0000256" key="3">
    <source>
        <dbReference type="ARBA" id="ARBA00004663"/>
    </source>
</evidence>
<feature type="transmembrane region" description="Helical" evidence="19">
    <location>
        <begin position="183"/>
        <end position="214"/>
    </location>
</feature>
<keyword evidence="11 19" id="KW-0460">Magnesium</keyword>
<evidence type="ECO:0000256" key="14">
    <source>
        <dbReference type="ARBA" id="ARBA00025228"/>
    </source>
</evidence>
<evidence type="ECO:0000256" key="7">
    <source>
        <dbReference type="ARBA" id="ARBA00022475"/>
    </source>
</evidence>
<dbReference type="Pfam" id="PF02654">
    <property type="entry name" value="CobS"/>
    <property type="match status" value="1"/>
</dbReference>
<dbReference type="GO" id="GO:0009236">
    <property type="term" value="P:cobalamin biosynthetic process"/>
    <property type="evidence" value="ECO:0007669"/>
    <property type="project" value="UniProtKB-UniRule"/>
</dbReference>
<comment type="pathway">
    <text evidence="3 19">Cofactor biosynthesis; adenosylcobalamin biosynthesis; adenosylcobalamin from cob(II)yrinate a,c-diamide: step 7/7.</text>
</comment>
<keyword evidence="13 19" id="KW-0472">Membrane</keyword>
<keyword evidence="9 19" id="KW-0808">Transferase</keyword>
<evidence type="ECO:0000256" key="2">
    <source>
        <dbReference type="ARBA" id="ARBA00004651"/>
    </source>
</evidence>
<evidence type="ECO:0000256" key="11">
    <source>
        <dbReference type="ARBA" id="ARBA00022842"/>
    </source>
</evidence>
<proteinExistence type="inferred from homology"/>
<evidence type="ECO:0000256" key="12">
    <source>
        <dbReference type="ARBA" id="ARBA00022989"/>
    </source>
</evidence>
<dbReference type="InterPro" id="IPR003805">
    <property type="entry name" value="CobS"/>
</dbReference>
<dbReference type="GO" id="GO:0051073">
    <property type="term" value="F:adenosylcobinamide-GDP ribazoletransferase activity"/>
    <property type="evidence" value="ECO:0007669"/>
    <property type="project" value="UniProtKB-UniRule"/>
</dbReference>
<keyword evidence="7 19" id="KW-1003">Cell membrane</keyword>
<accession>A0AA97GVF3</accession>
<dbReference type="GO" id="GO:0008818">
    <property type="term" value="F:cobalamin 5'-phosphate synthase activity"/>
    <property type="evidence" value="ECO:0007669"/>
    <property type="project" value="UniProtKB-UniRule"/>
</dbReference>
<dbReference type="PANTHER" id="PTHR34148:SF1">
    <property type="entry name" value="ADENOSYLCOBINAMIDE-GDP RIBAZOLETRANSFERASE"/>
    <property type="match status" value="1"/>
</dbReference>
<sequence length="248" mass="25024">MGRSPLTAVQVAVSWLTVAPLPTPRVEMDRSTGGAAIAAVPLVGVLLGGIAAAAAYGLSFTELPDLLVGVLVVALLALSTRGMHVDGLADTADGLGCYGDAVRVREVMRSGDVGPFGAATLAIVLGAQSVAVGALAADERWWQIGFAVALARVAVVYVCRVGLPPANAEGFGALVAGTARWSILVWTILAAGAAWPLGIRALCAVAAVAVFSVAFSAHCRRRMGGVSGDVLGATIELSTVLALVILCV</sequence>
<comment type="subcellular location">
    <subcellularLocation>
        <location evidence="2 19">Cell membrane</location>
        <topology evidence="2 19">Multi-pass membrane protein</topology>
    </subcellularLocation>
</comment>
<keyword evidence="12 19" id="KW-1133">Transmembrane helix</keyword>
<comment type="cofactor">
    <cofactor evidence="1 19">
        <name>Mg(2+)</name>
        <dbReference type="ChEBI" id="CHEBI:18420"/>
    </cofactor>
</comment>
<feature type="transmembrane region" description="Helical" evidence="19">
    <location>
        <begin position="144"/>
        <end position="163"/>
    </location>
</feature>
<keyword evidence="10 19" id="KW-0812">Transmembrane</keyword>
<feature type="transmembrane region" description="Helical" evidence="19">
    <location>
        <begin position="116"/>
        <end position="137"/>
    </location>
</feature>
<dbReference type="RefSeq" id="WP_420039493.1">
    <property type="nucleotide sequence ID" value="NZ_CP128986.1"/>
</dbReference>
<comment type="function">
    <text evidence="14 19">Joins adenosylcobinamide-GDP and alpha-ribazole to generate adenosylcobalamin (Ado-cobalamin). Also synthesizes adenosylcobalamin 5'-phosphate from adenosylcobinamide-GDP and alpha-ribazole 5'-phosphate.</text>
</comment>
<feature type="transmembrane region" description="Helical" evidence="19">
    <location>
        <begin position="226"/>
        <end position="246"/>
    </location>
</feature>
<protein>
    <recommendedName>
        <fullName evidence="6 19">Adenosylcobinamide-GDP ribazoletransferase</fullName>
        <ecNumber evidence="5 19">2.7.8.26</ecNumber>
    </recommendedName>
    <alternativeName>
        <fullName evidence="16 19">Cobalamin synthase</fullName>
    </alternativeName>
    <alternativeName>
        <fullName evidence="15 19">Cobalamin-5'-phosphate synthase</fullName>
    </alternativeName>
</protein>
<dbReference type="AlphaFoldDB" id="A0AA97GVF3"/>
<evidence type="ECO:0000256" key="6">
    <source>
        <dbReference type="ARBA" id="ARBA00015850"/>
    </source>
</evidence>
<evidence type="ECO:0000256" key="10">
    <source>
        <dbReference type="ARBA" id="ARBA00022692"/>
    </source>
</evidence>
<evidence type="ECO:0000313" key="20">
    <source>
        <dbReference type="EMBL" id="WOC13691.1"/>
    </source>
</evidence>
<dbReference type="EMBL" id="CP128986">
    <property type="protein sequence ID" value="WOC13691.1"/>
    <property type="molecule type" value="Genomic_DNA"/>
</dbReference>
<evidence type="ECO:0000256" key="18">
    <source>
        <dbReference type="ARBA" id="ARBA00049504"/>
    </source>
</evidence>
<evidence type="ECO:0000256" key="17">
    <source>
        <dbReference type="ARBA" id="ARBA00048623"/>
    </source>
</evidence>
<dbReference type="PANTHER" id="PTHR34148">
    <property type="entry name" value="ADENOSYLCOBINAMIDE-GDP RIBAZOLETRANSFERASE"/>
    <property type="match status" value="1"/>
</dbReference>
<evidence type="ECO:0000256" key="16">
    <source>
        <dbReference type="ARBA" id="ARBA00032853"/>
    </source>
</evidence>
<keyword evidence="8 19" id="KW-0169">Cobalamin biosynthesis</keyword>
<organism evidence="20">
    <name type="scientific">Gordonia sp. MP11Mi</name>
    <dbReference type="NCBI Taxonomy" id="3022769"/>
    <lineage>
        <taxon>Bacteria</taxon>
        <taxon>Bacillati</taxon>
        <taxon>Actinomycetota</taxon>
        <taxon>Actinomycetes</taxon>
        <taxon>Mycobacteriales</taxon>
        <taxon>Gordoniaceae</taxon>
        <taxon>Gordonia</taxon>
    </lineage>
</organism>
<evidence type="ECO:0000256" key="8">
    <source>
        <dbReference type="ARBA" id="ARBA00022573"/>
    </source>
</evidence>
<feature type="transmembrane region" description="Helical" evidence="19">
    <location>
        <begin position="36"/>
        <end position="59"/>
    </location>
</feature>
<evidence type="ECO:0000256" key="9">
    <source>
        <dbReference type="ARBA" id="ARBA00022679"/>
    </source>
</evidence>